<dbReference type="OrthoDB" id="538816at2759"/>
<dbReference type="Gene3D" id="3.10.100.10">
    <property type="entry name" value="Mannose-Binding Protein A, subunit A"/>
    <property type="match status" value="1"/>
</dbReference>
<dbReference type="GO" id="GO:0009986">
    <property type="term" value="C:cell surface"/>
    <property type="evidence" value="ECO:0007669"/>
    <property type="project" value="TreeGrafter"/>
</dbReference>
<protein>
    <submittedName>
        <fullName evidence="4">KRBBA protein</fullName>
    </submittedName>
</protein>
<comment type="caution">
    <text evidence="4">The sequence shown here is derived from an EMBL/GenBank/DDBJ whole genome shotgun (WGS) entry which is preliminary data.</text>
</comment>
<organism evidence="4 5">
    <name type="scientific">Crotophaga sulcirostris</name>
    <name type="common">Groove-billed ani</name>
    <dbReference type="NCBI Taxonomy" id="33598"/>
    <lineage>
        <taxon>Eukaryota</taxon>
        <taxon>Metazoa</taxon>
        <taxon>Chordata</taxon>
        <taxon>Craniata</taxon>
        <taxon>Vertebrata</taxon>
        <taxon>Euteleostomi</taxon>
        <taxon>Archelosauria</taxon>
        <taxon>Archosauria</taxon>
        <taxon>Dinosauria</taxon>
        <taxon>Saurischia</taxon>
        <taxon>Theropoda</taxon>
        <taxon>Coelurosauria</taxon>
        <taxon>Aves</taxon>
        <taxon>Neognathae</taxon>
        <taxon>Neoaves</taxon>
        <taxon>Otidimorphae</taxon>
        <taxon>Cuculiformes</taxon>
        <taxon>Crotophagidae</taxon>
        <taxon>Crotophaga</taxon>
    </lineage>
</organism>
<dbReference type="Pfam" id="PF00059">
    <property type="entry name" value="Lectin_C"/>
    <property type="match status" value="1"/>
</dbReference>
<dbReference type="InterPro" id="IPR016186">
    <property type="entry name" value="C-type_lectin-like/link_sf"/>
</dbReference>
<dbReference type="InterPro" id="IPR016187">
    <property type="entry name" value="CTDL_fold"/>
</dbReference>
<sequence>RDDCGSRGAELLMPRDRDELAFVKDFVQNPARYFWIGLSIPSARKGWTWLNGSSLDWNQFQLTSRDRDRTCGVFRGDRIDSESCSSGLQGICQKEATQL</sequence>
<feature type="domain" description="C-type lectin" evidence="3">
    <location>
        <begin position="1"/>
        <end position="93"/>
    </location>
</feature>
<keyword evidence="1" id="KW-1133">Transmembrane helix</keyword>
<evidence type="ECO:0000313" key="4">
    <source>
        <dbReference type="EMBL" id="NWS78333.1"/>
    </source>
</evidence>
<gene>
    <name evidence="4" type="primary">Klrb1b</name>
    <name evidence="4" type="ORF">CROSUL_R15014</name>
</gene>
<proteinExistence type="predicted"/>
<keyword evidence="5" id="KW-1185">Reference proteome</keyword>
<evidence type="ECO:0000256" key="2">
    <source>
        <dbReference type="ARBA" id="ARBA00023157"/>
    </source>
</evidence>
<keyword evidence="1" id="KW-0472">Membrane</keyword>
<dbReference type="PROSITE" id="PS50041">
    <property type="entry name" value="C_TYPE_LECTIN_2"/>
    <property type="match status" value="1"/>
</dbReference>
<keyword evidence="2" id="KW-1015">Disulfide bond</keyword>
<dbReference type="GO" id="GO:0042269">
    <property type="term" value="P:regulation of natural killer cell mediated cytotoxicity"/>
    <property type="evidence" value="ECO:0007669"/>
    <property type="project" value="TreeGrafter"/>
</dbReference>
<keyword evidence="1" id="KW-0812">Transmembrane</keyword>
<dbReference type="GO" id="GO:0038023">
    <property type="term" value="F:signaling receptor activity"/>
    <property type="evidence" value="ECO:0007669"/>
    <property type="project" value="TreeGrafter"/>
</dbReference>
<evidence type="ECO:0000256" key="1">
    <source>
        <dbReference type="ARBA" id="ARBA00022989"/>
    </source>
</evidence>
<feature type="non-terminal residue" evidence="4">
    <location>
        <position position="99"/>
    </location>
</feature>
<evidence type="ECO:0000313" key="5">
    <source>
        <dbReference type="Proteomes" id="UP000549499"/>
    </source>
</evidence>
<dbReference type="AlphaFoldDB" id="A0A7K5IA93"/>
<dbReference type="InterPro" id="IPR001304">
    <property type="entry name" value="C-type_lectin-like"/>
</dbReference>
<dbReference type="PANTHER" id="PTHR46784:SF1">
    <property type="entry name" value="KILLER CELL LECTIN-LIKE RECEPTOR SUBFAMILY B MEMBER 1"/>
    <property type="match status" value="1"/>
</dbReference>
<dbReference type="GO" id="GO:0005886">
    <property type="term" value="C:plasma membrane"/>
    <property type="evidence" value="ECO:0007669"/>
    <property type="project" value="TreeGrafter"/>
</dbReference>
<reference evidence="4 5" key="1">
    <citation type="submission" date="2019-09" db="EMBL/GenBank/DDBJ databases">
        <title>Bird 10,000 Genomes (B10K) Project - Family phase.</title>
        <authorList>
            <person name="Zhang G."/>
        </authorList>
    </citation>
    <scope>NUCLEOTIDE SEQUENCE [LARGE SCALE GENOMIC DNA]</scope>
    <source>
        <strain evidence="4">B10K-DU-003-44</strain>
        <tissue evidence="4">Muscle</tissue>
    </source>
</reference>
<dbReference type="Proteomes" id="UP000549499">
    <property type="component" value="Unassembled WGS sequence"/>
</dbReference>
<evidence type="ECO:0000259" key="3">
    <source>
        <dbReference type="PROSITE" id="PS50041"/>
    </source>
</evidence>
<dbReference type="PANTHER" id="PTHR46784">
    <property type="entry name" value="KILLER CELL LECTIN-LIKE RECEPTOR SUBFAMILY B MEMBER 1"/>
    <property type="match status" value="1"/>
</dbReference>
<accession>A0A7K5IA93</accession>
<feature type="non-terminal residue" evidence="4">
    <location>
        <position position="1"/>
    </location>
</feature>
<name>A0A7K5IA93_CROSL</name>
<dbReference type="EMBL" id="VYZB01001292">
    <property type="protein sequence ID" value="NWS78333.1"/>
    <property type="molecule type" value="Genomic_DNA"/>
</dbReference>
<dbReference type="InterPro" id="IPR051527">
    <property type="entry name" value="KLR_subfamily_B"/>
</dbReference>
<dbReference type="SUPFAM" id="SSF56436">
    <property type="entry name" value="C-type lectin-like"/>
    <property type="match status" value="1"/>
</dbReference>